<evidence type="ECO:0000259" key="1">
    <source>
        <dbReference type="Pfam" id="PF00156"/>
    </source>
</evidence>
<keyword evidence="3" id="KW-1185">Reference proteome</keyword>
<reference evidence="3" key="1">
    <citation type="journal article" date="2019" name="Int. J. Syst. Evol. Microbiol.">
        <title>The Global Catalogue of Microorganisms (GCM) 10K type strain sequencing project: providing services to taxonomists for standard genome sequencing and annotation.</title>
        <authorList>
            <consortium name="The Broad Institute Genomics Platform"/>
            <consortium name="The Broad Institute Genome Sequencing Center for Infectious Disease"/>
            <person name="Wu L."/>
            <person name="Ma J."/>
        </authorList>
    </citation>
    <scope>NUCLEOTIDE SEQUENCE [LARGE SCALE GENOMIC DNA]</scope>
    <source>
        <strain evidence="3">KCTC 42447</strain>
    </source>
</reference>
<dbReference type="InterPro" id="IPR029057">
    <property type="entry name" value="PRTase-like"/>
</dbReference>
<dbReference type="Gene3D" id="3.40.50.1000">
    <property type="entry name" value="HAD superfamily/HAD-like"/>
    <property type="match status" value="1"/>
</dbReference>
<dbReference type="CDD" id="cd06223">
    <property type="entry name" value="PRTases_typeI"/>
    <property type="match status" value="1"/>
</dbReference>
<dbReference type="SUPFAM" id="SSF53271">
    <property type="entry name" value="PRTase-like"/>
    <property type="match status" value="1"/>
</dbReference>
<accession>A0ABV7T4B3</accession>
<feature type="domain" description="Phosphoribosyltransferase" evidence="1">
    <location>
        <begin position="12"/>
        <end position="118"/>
    </location>
</feature>
<proteinExistence type="predicted"/>
<gene>
    <name evidence="2" type="ORF">ACFOMF_09035</name>
</gene>
<evidence type="ECO:0000313" key="2">
    <source>
        <dbReference type="EMBL" id="MFC3607918.1"/>
    </source>
</evidence>
<sequence>MHYRSVNDLLTLLGKHLDRIPRNLDLVVGVSPGGLFLARMLAIKLNLPCTDLDTFERNGHLEREAVRSYRHEPLIRAREARKVLLVEDSGSGASMRELATRIAAGFPGKIMTLAAYAPAGHAEDLDQVLERLDQPAMFEWNLMQHPSLSRACLDIDGVLCVDPTHQQNDDGANYLQFLRNAQPLYIPGLQVAHLVTSRLEKYRGETEEWLDRHGVRYGQLHMLDLPSAAERRRLKVHHRFKADVYRSFPDTQLFIESELGQALDIAHLSRKPVFCIESNALYNAGWQLLALRASHRGQVLNRRVGARFGRLLGGQQPGVLAGP</sequence>
<protein>
    <submittedName>
        <fullName evidence="2">Phosphoribosyltransferase family protein</fullName>
    </submittedName>
</protein>
<dbReference type="InterPro" id="IPR023214">
    <property type="entry name" value="HAD_sf"/>
</dbReference>
<dbReference type="InterPro" id="IPR000836">
    <property type="entry name" value="PRTase_dom"/>
</dbReference>
<comment type="caution">
    <text evidence="2">The sequence shown here is derived from an EMBL/GenBank/DDBJ whole genome shotgun (WGS) entry which is preliminary data.</text>
</comment>
<evidence type="ECO:0000313" key="3">
    <source>
        <dbReference type="Proteomes" id="UP001595630"/>
    </source>
</evidence>
<dbReference type="EMBL" id="JBHRXZ010000018">
    <property type="protein sequence ID" value="MFC3607918.1"/>
    <property type="molecule type" value="Genomic_DNA"/>
</dbReference>
<dbReference type="Gene3D" id="3.40.50.2020">
    <property type="match status" value="1"/>
</dbReference>
<organism evidence="2 3">
    <name type="scientific">Stutzerimonas tarimensis</name>
    <dbReference type="NCBI Taxonomy" id="1507735"/>
    <lineage>
        <taxon>Bacteria</taxon>
        <taxon>Pseudomonadati</taxon>
        <taxon>Pseudomonadota</taxon>
        <taxon>Gammaproteobacteria</taxon>
        <taxon>Pseudomonadales</taxon>
        <taxon>Pseudomonadaceae</taxon>
        <taxon>Stutzerimonas</taxon>
    </lineage>
</organism>
<dbReference type="Proteomes" id="UP001595630">
    <property type="component" value="Unassembled WGS sequence"/>
</dbReference>
<dbReference type="Pfam" id="PF00156">
    <property type="entry name" value="Pribosyltran"/>
    <property type="match status" value="1"/>
</dbReference>
<dbReference type="RefSeq" id="WP_386363952.1">
    <property type="nucleotide sequence ID" value="NZ_JBHRXZ010000018.1"/>
</dbReference>
<name>A0ABV7T4B3_9GAMM</name>
<dbReference type="GO" id="GO:0016757">
    <property type="term" value="F:glycosyltransferase activity"/>
    <property type="evidence" value="ECO:0007669"/>
    <property type="project" value="UniProtKB-KW"/>
</dbReference>
<keyword evidence="2" id="KW-0808">Transferase</keyword>
<keyword evidence="2" id="KW-0328">Glycosyltransferase</keyword>